<protein>
    <submittedName>
        <fullName evidence="3">Uncharacterized protein</fullName>
    </submittedName>
</protein>
<sequence>MTPEPDNDSKLNKFQIWVGIAAAALAILGFFGITKFTDVWDFLFPGPARTPKETDTGGPSGPQSDPPGGPPATESSSSQPISLKAKYVQEADRVCEKWYKESGKLDNSTPNLKFFNDLISITTSLANEWAALTPPPGDEDEINELIEKPNRDVEAFRAARDRWLEGDPEWSDELDKREAEESSSQRRASARKYGFRVCW</sequence>
<evidence type="ECO:0000256" key="2">
    <source>
        <dbReference type="SAM" id="Phobius"/>
    </source>
</evidence>
<feature type="region of interest" description="Disordered" evidence="1">
    <location>
        <begin position="167"/>
        <end position="199"/>
    </location>
</feature>
<keyword evidence="2" id="KW-0812">Transmembrane</keyword>
<accession>A0ABP7VVJ9</accession>
<organism evidence="3 4">
    <name type="scientific">Streptomyces shaanxiensis</name>
    <dbReference type="NCBI Taxonomy" id="653357"/>
    <lineage>
        <taxon>Bacteria</taxon>
        <taxon>Bacillati</taxon>
        <taxon>Actinomycetota</taxon>
        <taxon>Actinomycetes</taxon>
        <taxon>Kitasatosporales</taxon>
        <taxon>Streptomycetaceae</taxon>
        <taxon>Streptomyces</taxon>
    </lineage>
</organism>
<gene>
    <name evidence="3" type="ORF">GCM10022233_59430</name>
</gene>
<reference evidence="4" key="1">
    <citation type="journal article" date="2019" name="Int. J. Syst. Evol. Microbiol.">
        <title>The Global Catalogue of Microorganisms (GCM) 10K type strain sequencing project: providing services to taxonomists for standard genome sequencing and annotation.</title>
        <authorList>
            <consortium name="The Broad Institute Genomics Platform"/>
            <consortium name="The Broad Institute Genome Sequencing Center for Infectious Disease"/>
            <person name="Wu L."/>
            <person name="Ma J."/>
        </authorList>
    </citation>
    <scope>NUCLEOTIDE SEQUENCE [LARGE SCALE GENOMIC DNA]</scope>
    <source>
        <strain evidence="4">JCM 16925</strain>
    </source>
</reference>
<dbReference type="RefSeq" id="WP_345017156.1">
    <property type="nucleotide sequence ID" value="NZ_BAAAZY010000015.1"/>
</dbReference>
<proteinExistence type="predicted"/>
<evidence type="ECO:0000256" key="1">
    <source>
        <dbReference type="SAM" id="MobiDB-lite"/>
    </source>
</evidence>
<dbReference type="Proteomes" id="UP001499984">
    <property type="component" value="Unassembled WGS sequence"/>
</dbReference>
<keyword evidence="2" id="KW-0472">Membrane</keyword>
<feature type="transmembrane region" description="Helical" evidence="2">
    <location>
        <begin position="14"/>
        <end position="33"/>
    </location>
</feature>
<dbReference type="EMBL" id="BAAAZY010000015">
    <property type="protein sequence ID" value="GAA4073869.1"/>
    <property type="molecule type" value="Genomic_DNA"/>
</dbReference>
<evidence type="ECO:0000313" key="3">
    <source>
        <dbReference type="EMBL" id="GAA4073869.1"/>
    </source>
</evidence>
<comment type="caution">
    <text evidence="3">The sequence shown here is derived from an EMBL/GenBank/DDBJ whole genome shotgun (WGS) entry which is preliminary data.</text>
</comment>
<evidence type="ECO:0000313" key="4">
    <source>
        <dbReference type="Proteomes" id="UP001499984"/>
    </source>
</evidence>
<name>A0ABP7VVJ9_9ACTN</name>
<keyword evidence="2" id="KW-1133">Transmembrane helix</keyword>
<feature type="compositionally biased region" description="Basic and acidic residues" evidence="1">
    <location>
        <begin position="173"/>
        <end position="184"/>
    </location>
</feature>
<feature type="compositionally biased region" description="Basic residues" evidence="1">
    <location>
        <begin position="188"/>
        <end position="199"/>
    </location>
</feature>
<feature type="region of interest" description="Disordered" evidence="1">
    <location>
        <begin position="47"/>
        <end position="82"/>
    </location>
</feature>
<keyword evidence="4" id="KW-1185">Reference proteome</keyword>